<dbReference type="PRINTS" id="PR00081">
    <property type="entry name" value="GDHRDH"/>
</dbReference>
<evidence type="ECO:0000256" key="2">
    <source>
        <dbReference type="ARBA" id="ARBA00023002"/>
    </source>
</evidence>
<reference evidence="3" key="1">
    <citation type="submission" date="2023-11" db="EMBL/GenBank/DDBJ databases">
        <authorList>
            <person name="De Vega J J."/>
            <person name="De Vega J J."/>
        </authorList>
    </citation>
    <scope>NUCLEOTIDE SEQUENCE</scope>
</reference>
<dbReference type="InterPro" id="IPR036291">
    <property type="entry name" value="NAD(P)-bd_dom_sf"/>
</dbReference>
<evidence type="ECO:0008006" key="5">
    <source>
        <dbReference type="Google" id="ProtNLM"/>
    </source>
</evidence>
<dbReference type="SUPFAM" id="SSF51735">
    <property type="entry name" value="NAD(P)-binding Rossmann-fold domains"/>
    <property type="match status" value="1"/>
</dbReference>
<accession>A0AAD2H5E5</accession>
<dbReference type="PANTHER" id="PTHR24320:SF154">
    <property type="entry name" value="OXIDOREDUCTASE, SHORT-CHAIN DEHYDROGENASE_REDUCTASE FAMILY (AFU_ORTHOLOGUE AFUA_2G04560)"/>
    <property type="match status" value="1"/>
</dbReference>
<dbReference type="Pfam" id="PF00106">
    <property type="entry name" value="adh_short"/>
    <property type="match status" value="1"/>
</dbReference>
<protein>
    <recommendedName>
        <fullName evidence="5">Oxidoreductase</fullName>
    </recommendedName>
</protein>
<evidence type="ECO:0000313" key="4">
    <source>
        <dbReference type="Proteomes" id="UP001295794"/>
    </source>
</evidence>
<dbReference type="AlphaFoldDB" id="A0AAD2H5E5"/>
<evidence type="ECO:0000313" key="3">
    <source>
        <dbReference type="EMBL" id="CAK5269461.1"/>
    </source>
</evidence>
<comment type="similarity">
    <text evidence="1">Belongs to the short-chain dehydrogenases/reductases (SDR) family.</text>
</comment>
<proteinExistence type="inferred from homology"/>
<comment type="caution">
    <text evidence="3">The sequence shown here is derived from an EMBL/GenBank/DDBJ whole genome shotgun (WGS) entry which is preliminary data.</text>
</comment>
<dbReference type="EMBL" id="CAVNYO010000149">
    <property type="protein sequence ID" value="CAK5269461.1"/>
    <property type="molecule type" value="Genomic_DNA"/>
</dbReference>
<dbReference type="InterPro" id="IPR002347">
    <property type="entry name" value="SDR_fam"/>
</dbReference>
<evidence type="ECO:0000256" key="1">
    <source>
        <dbReference type="ARBA" id="ARBA00006484"/>
    </source>
</evidence>
<dbReference type="Gene3D" id="3.40.50.720">
    <property type="entry name" value="NAD(P)-binding Rossmann-like Domain"/>
    <property type="match status" value="1"/>
</dbReference>
<keyword evidence="4" id="KW-1185">Reference proteome</keyword>
<dbReference type="PANTHER" id="PTHR24320">
    <property type="entry name" value="RETINOL DEHYDROGENASE"/>
    <property type="match status" value="1"/>
</dbReference>
<dbReference type="GO" id="GO:0016491">
    <property type="term" value="F:oxidoreductase activity"/>
    <property type="evidence" value="ECO:0007669"/>
    <property type="project" value="UniProtKB-KW"/>
</dbReference>
<keyword evidence="2" id="KW-0560">Oxidoreductase</keyword>
<organism evidence="3 4">
    <name type="scientific">Mycena citricolor</name>
    <dbReference type="NCBI Taxonomy" id="2018698"/>
    <lineage>
        <taxon>Eukaryota</taxon>
        <taxon>Fungi</taxon>
        <taxon>Dikarya</taxon>
        <taxon>Basidiomycota</taxon>
        <taxon>Agaricomycotina</taxon>
        <taxon>Agaricomycetes</taxon>
        <taxon>Agaricomycetidae</taxon>
        <taxon>Agaricales</taxon>
        <taxon>Marasmiineae</taxon>
        <taxon>Mycenaceae</taxon>
        <taxon>Mycena</taxon>
    </lineage>
</organism>
<sequence length="301" mass="32434">MQLNWYNPDTEIPDLTGKVIAVTGGTAGIGHAVICELVKHHPKQIYFTGRSRTQGEKIVAELSAETIVTFLECDHSSQASVRAAATRITDASDSIDIVFCIAGVMSVPPAVSVDGYEMHMAVNHLAHALLIKMLLPSLLRAAAPRVVITSSAAFGMHPRGGISFDTLRTPQGGLLEREWRYAQSKLANILFAAELARRYPHITALSTHPGVVQTAMLAQQNALVRLLGSLMQFGTLLTPAQGAYTQLWAGTASKDVNGAEIVNGEKYDPIGVPGAQTKVSRDAELAGRLWDWTEQAITLQQ</sequence>
<dbReference type="Proteomes" id="UP001295794">
    <property type="component" value="Unassembled WGS sequence"/>
</dbReference>
<gene>
    <name evidence="3" type="ORF">MYCIT1_LOCUS13193</name>
</gene>
<name>A0AAD2H5E5_9AGAR</name>